<organism evidence="4 5">
    <name type="scientific">Candidatus Nitronereus thalassa</name>
    <dbReference type="NCBI Taxonomy" id="3020898"/>
    <lineage>
        <taxon>Bacteria</taxon>
        <taxon>Pseudomonadati</taxon>
        <taxon>Nitrospirota</taxon>
        <taxon>Nitrospiria</taxon>
        <taxon>Nitrospirales</taxon>
        <taxon>Nitrospiraceae</taxon>
        <taxon>Candidatus Nitronereus</taxon>
    </lineage>
</organism>
<evidence type="ECO:0000256" key="1">
    <source>
        <dbReference type="PROSITE-ProRule" id="PRU00339"/>
    </source>
</evidence>
<dbReference type="RefSeq" id="WP_313831332.1">
    <property type="nucleotide sequence ID" value="NZ_JAQOUE010000001.1"/>
</dbReference>
<keyword evidence="1" id="KW-0802">TPR repeat</keyword>
<dbReference type="InterPro" id="IPR019734">
    <property type="entry name" value="TPR_rpt"/>
</dbReference>
<evidence type="ECO:0000256" key="3">
    <source>
        <dbReference type="SAM" id="SignalP"/>
    </source>
</evidence>
<accession>A0ABU3K3N7</accession>
<comment type="caution">
    <text evidence="4">The sequence shown here is derived from an EMBL/GenBank/DDBJ whole genome shotgun (WGS) entry which is preliminary data.</text>
</comment>
<evidence type="ECO:0000313" key="4">
    <source>
        <dbReference type="EMBL" id="MDT7040973.1"/>
    </source>
</evidence>
<evidence type="ECO:0000256" key="2">
    <source>
        <dbReference type="SAM" id="MobiDB-lite"/>
    </source>
</evidence>
<feature type="region of interest" description="Disordered" evidence="2">
    <location>
        <begin position="61"/>
        <end position="80"/>
    </location>
</feature>
<feature type="repeat" description="TPR" evidence="1">
    <location>
        <begin position="106"/>
        <end position="139"/>
    </location>
</feature>
<dbReference type="Gene3D" id="1.25.40.10">
    <property type="entry name" value="Tetratricopeptide repeat domain"/>
    <property type="match status" value="1"/>
</dbReference>
<reference evidence="4 5" key="1">
    <citation type="journal article" date="2023" name="ISME J.">
        <title>Cultivation and genomic characterization of novel and ubiquitous marine nitrite-oxidizing bacteria from the Nitrospirales.</title>
        <authorList>
            <person name="Mueller A.J."/>
            <person name="Daebeler A."/>
            <person name="Herbold C.W."/>
            <person name="Kirkegaard R.H."/>
            <person name="Daims H."/>
        </authorList>
    </citation>
    <scope>NUCLEOTIDE SEQUENCE [LARGE SCALE GENOMIC DNA]</scope>
    <source>
        <strain evidence="4 5">EB</strain>
    </source>
</reference>
<name>A0ABU3K3N7_9BACT</name>
<dbReference type="EMBL" id="JAQOUE010000001">
    <property type="protein sequence ID" value="MDT7040973.1"/>
    <property type="molecule type" value="Genomic_DNA"/>
</dbReference>
<dbReference type="SMART" id="SM00028">
    <property type="entry name" value="TPR"/>
    <property type="match status" value="2"/>
</dbReference>
<dbReference type="InterPro" id="IPR011990">
    <property type="entry name" value="TPR-like_helical_dom_sf"/>
</dbReference>
<feature type="region of interest" description="Disordered" evidence="2">
    <location>
        <begin position="21"/>
        <end position="51"/>
    </location>
</feature>
<evidence type="ECO:0000313" key="5">
    <source>
        <dbReference type="Proteomes" id="UP001250932"/>
    </source>
</evidence>
<dbReference type="PROSITE" id="PS50005">
    <property type="entry name" value="TPR"/>
    <property type="match status" value="1"/>
</dbReference>
<gene>
    <name evidence="4" type="ORF">PPG34_01345</name>
</gene>
<feature type="chain" id="PRO_5047140430" evidence="3">
    <location>
        <begin position="21"/>
        <end position="154"/>
    </location>
</feature>
<feature type="compositionally biased region" description="Low complexity" evidence="2">
    <location>
        <begin position="38"/>
        <end position="50"/>
    </location>
</feature>
<protein>
    <submittedName>
        <fullName evidence="4">Tetratricopeptide repeat protein</fullName>
    </submittedName>
</protein>
<feature type="signal peptide" evidence="3">
    <location>
        <begin position="1"/>
        <end position="20"/>
    </location>
</feature>
<dbReference type="SUPFAM" id="SSF48452">
    <property type="entry name" value="TPR-like"/>
    <property type="match status" value="1"/>
</dbReference>
<keyword evidence="3" id="KW-0732">Signal</keyword>
<dbReference type="Pfam" id="PF13432">
    <property type="entry name" value="TPR_16"/>
    <property type="match status" value="1"/>
</dbReference>
<proteinExistence type="predicted"/>
<dbReference type="PROSITE" id="PS51257">
    <property type="entry name" value="PROKAR_LIPOPROTEIN"/>
    <property type="match status" value="1"/>
</dbReference>
<dbReference type="PROSITE" id="PS50293">
    <property type="entry name" value="TPR_REGION"/>
    <property type="match status" value="1"/>
</dbReference>
<keyword evidence="5" id="KW-1185">Reference proteome</keyword>
<sequence>MNKTFFVVALSMLVGLSVSGCDSGKGSDASKSEPAVMSEAEPSMEAPGEPAMEEALDASGPMALSAPDGVAGADDNNEGISHFQQGHFDVAQEHFQKAVSANSNLAEAHYNLALTLDKLGNHGEAANHFKTALDLAPDNPSIKDSAILQAHVKG</sequence>
<dbReference type="Proteomes" id="UP001250932">
    <property type="component" value="Unassembled WGS sequence"/>
</dbReference>